<evidence type="ECO:0000313" key="3">
    <source>
        <dbReference type="Proteomes" id="UP000660611"/>
    </source>
</evidence>
<keyword evidence="3" id="KW-1185">Reference proteome</keyword>
<keyword evidence="1" id="KW-0812">Transmembrane</keyword>
<protein>
    <submittedName>
        <fullName evidence="2">Uncharacterized protein</fullName>
    </submittedName>
</protein>
<dbReference type="EMBL" id="BONQ01000025">
    <property type="protein sequence ID" value="GIG43566.1"/>
    <property type="molecule type" value="Genomic_DNA"/>
</dbReference>
<proteinExistence type="predicted"/>
<feature type="transmembrane region" description="Helical" evidence="1">
    <location>
        <begin position="31"/>
        <end position="52"/>
    </location>
</feature>
<evidence type="ECO:0000256" key="1">
    <source>
        <dbReference type="SAM" id="Phobius"/>
    </source>
</evidence>
<gene>
    <name evidence="2" type="ORF">Dsi01nite_016070</name>
</gene>
<evidence type="ECO:0000313" key="2">
    <source>
        <dbReference type="EMBL" id="GIG43566.1"/>
    </source>
</evidence>
<sequence>MQQLFDEVIGTPPPTAIDSRAIVRRDRRVRATLWSALGTTAIAAGLAVVVLATGTGPAGTPPVGAPPADASVLPDNRLQLRSATREEAQVSAGQLKAALDAAVRAAVPSAQWDPKGFDITVIDDVSPLGWIGPAEVTNGGARGSVNVMLHGFSASMTIDPLTCATLAAVPDKKADGQRGDNPASAPPCVDAKTASGKPVVTYTVNSKDVKRFEVRIGLADNRVMTVTSGGDDKTPALTLDQLVRIAQEATDRIK</sequence>
<accession>A0A919PHZ4</accession>
<keyword evidence="1" id="KW-0472">Membrane</keyword>
<dbReference type="Proteomes" id="UP000660611">
    <property type="component" value="Unassembled WGS sequence"/>
</dbReference>
<comment type="caution">
    <text evidence="2">The sequence shown here is derived from an EMBL/GenBank/DDBJ whole genome shotgun (WGS) entry which is preliminary data.</text>
</comment>
<dbReference type="AlphaFoldDB" id="A0A919PHZ4"/>
<reference evidence="2" key="1">
    <citation type="submission" date="2021-01" db="EMBL/GenBank/DDBJ databases">
        <title>Whole genome shotgun sequence of Dactylosporangium siamense NBRC 106093.</title>
        <authorList>
            <person name="Komaki H."/>
            <person name="Tamura T."/>
        </authorList>
    </citation>
    <scope>NUCLEOTIDE SEQUENCE</scope>
    <source>
        <strain evidence="2">NBRC 106093</strain>
    </source>
</reference>
<keyword evidence="1" id="KW-1133">Transmembrane helix</keyword>
<name>A0A919PHZ4_9ACTN</name>
<dbReference type="RefSeq" id="WP_203845430.1">
    <property type="nucleotide sequence ID" value="NZ_BAAAVW010000004.1"/>
</dbReference>
<organism evidence="2 3">
    <name type="scientific">Dactylosporangium siamense</name>
    <dbReference type="NCBI Taxonomy" id="685454"/>
    <lineage>
        <taxon>Bacteria</taxon>
        <taxon>Bacillati</taxon>
        <taxon>Actinomycetota</taxon>
        <taxon>Actinomycetes</taxon>
        <taxon>Micromonosporales</taxon>
        <taxon>Micromonosporaceae</taxon>
        <taxon>Dactylosporangium</taxon>
    </lineage>
</organism>